<dbReference type="Proteomes" id="UP001327314">
    <property type="component" value="Chromosome"/>
</dbReference>
<dbReference type="AlphaFoldDB" id="A0ABD8AK77"/>
<evidence type="ECO:0000256" key="4">
    <source>
        <dbReference type="ARBA" id="ARBA00023136"/>
    </source>
</evidence>
<organism evidence="6 7">
    <name type="scientific">Mycoplasmopsis cynos</name>
    <dbReference type="NCBI Taxonomy" id="171284"/>
    <lineage>
        <taxon>Bacteria</taxon>
        <taxon>Bacillati</taxon>
        <taxon>Mycoplasmatota</taxon>
        <taxon>Mycoplasmoidales</taxon>
        <taxon>Metamycoplasmataceae</taxon>
        <taxon>Mycoplasmopsis</taxon>
    </lineage>
</organism>
<feature type="transmembrane region" description="Helical" evidence="5">
    <location>
        <begin position="258"/>
        <end position="283"/>
    </location>
</feature>
<keyword evidence="3 5" id="KW-1133">Transmembrane helix</keyword>
<feature type="transmembrane region" description="Helical" evidence="5">
    <location>
        <begin position="222"/>
        <end position="246"/>
    </location>
</feature>
<dbReference type="EMBL" id="CP141046">
    <property type="protein sequence ID" value="WQQ19825.1"/>
    <property type="molecule type" value="Genomic_DNA"/>
</dbReference>
<feature type="transmembrane region" description="Helical" evidence="5">
    <location>
        <begin position="321"/>
        <end position="341"/>
    </location>
</feature>
<sequence length="349" mass="39315">MQWVTNLYLSINNSINIGWLSQIILILIFLGAMLCVPIFIGLFFPIIGRNFKKSYSIYIHAFSTGFFLVLATFGFLRESLESASLFAFAKKGADVSQYTIYAYNILLIISGLIIGLIFSFVVKFVISYKLNKKLLGSKQLSSFIHEHTIEEGHSHNHLHAHDVVISNSQDRIEIVDQTLFKKTESKLKIIALLLLLTHRIPEGLLLGYNLSLFIPNDSGEAFFSITTAYFLSLVLHLIPEEVIFYVRLKDAGFSPIKALLLSFLGLSLFLPFMIIGMFVGSIINDAGKAIMFAAIGGIFLFTALVEFFPEIYHINFNKKKWILTLIVLFLGILVAAFILSFHSHSHIHP</sequence>
<dbReference type="InterPro" id="IPR003689">
    <property type="entry name" value="ZIP"/>
</dbReference>
<protein>
    <submittedName>
        <fullName evidence="6">ZIP family metal transporter</fullName>
    </submittedName>
</protein>
<proteinExistence type="predicted"/>
<keyword evidence="4 5" id="KW-0472">Membrane</keyword>
<keyword evidence="2 5" id="KW-0812">Transmembrane</keyword>
<comment type="subcellular location">
    <subcellularLocation>
        <location evidence="1">Membrane</location>
        <topology evidence="1">Multi-pass membrane protein</topology>
    </subcellularLocation>
</comment>
<accession>A0ABD8AK77</accession>
<dbReference type="PANTHER" id="PTHR11040:SF44">
    <property type="entry name" value="PROTEIN ZNTC-RELATED"/>
    <property type="match status" value="1"/>
</dbReference>
<dbReference type="Pfam" id="PF02535">
    <property type="entry name" value="Zip"/>
    <property type="match status" value="1"/>
</dbReference>
<name>A0ABD8AK77_9BACT</name>
<evidence type="ECO:0000256" key="3">
    <source>
        <dbReference type="ARBA" id="ARBA00022989"/>
    </source>
</evidence>
<evidence type="ECO:0000256" key="5">
    <source>
        <dbReference type="SAM" id="Phobius"/>
    </source>
</evidence>
<dbReference type="RefSeq" id="WP_322936087.1">
    <property type="nucleotide sequence ID" value="NZ_CP141046.1"/>
</dbReference>
<reference evidence="6 7" key="1">
    <citation type="submission" date="2023-12" db="EMBL/GenBank/DDBJ databases">
        <title>Hybrid Genome Assemblies of Mycoplasma cynos and Mycoplasma felis isolated from Dogs and Cats with Infectious Respiratory Disease.</title>
        <authorList>
            <person name="Framst I."/>
            <person name="Cai H."/>
            <person name="Ramesh P."/>
            <person name="Maboni G."/>
        </authorList>
    </citation>
    <scope>NUCLEOTIDE SEQUENCE [LARGE SCALE GENOMIC DNA]</scope>
    <source>
        <strain evidence="6 7">30510</strain>
    </source>
</reference>
<evidence type="ECO:0000313" key="7">
    <source>
        <dbReference type="Proteomes" id="UP001327314"/>
    </source>
</evidence>
<feature type="transmembrane region" description="Helical" evidence="5">
    <location>
        <begin position="100"/>
        <end position="126"/>
    </location>
</feature>
<gene>
    <name evidence="6" type="ORF">RRG46_03170</name>
</gene>
<feature type="transmembrane region" description="Helical" evidence="5">
    <location>
        <begin position="189"/>
        <end position="210"/>
    </location>
</feature>
<dbReference type="PANTHER" id="PTHR11040">
    <property type="entry name" value="ZINC/IRON TRANSPORTER"/>
    <property type="match status" value="1"/>
</dbReference>
<feature type="transmembrane region" description="Helical" evidence="5">
    <location>
        <begin position="57"/>
        <end position="76"/>
    </location>
</feature>
<evidence type="ECO:0000256" key="2">
    <source>
        <dbReference type="ARBA" id="ARBA00022692"/>
    </source>
</evidence>
<evidence type="ECO:0000256" key="1">
    <source>
        <dbReference type="ARBA" id="ARBA00004141"/>
    </source>
</evidence>
<feature type="transmembrane region" description="Helical" evidence="5">
    <location>
        <begin position="289"/>
        <end position="309"/>
    </location>
</feature>
<evidence type="ECO:0000313" key="6">
    <source>
        <dbReference type="EMBL" id="WQQ19825.1"/>
    </source>
</evidence>
<feature type="transmembrane region" description="Helical" evidence="5">
    <location>
        <begin position="20"/>
        <end position="45"/>
    </location>
</feature>
<dbReference type="GO" id="GO:0016020">
    <property type="term" value="C:membrane"/>
    <property type="evidence" value="ECO:0007669"/>
    <property type="project" value="UniProtKB-SubCell"/>
</dbReference>